<dbReference type="AlphaFoldDB" id="A0A433X3N9"/>
<name>A0A433X3N9_9BACL</name>
<feature type="domain" description="HTH araC/xylS-type" evidence="5">
    <location>
        <begin position="421"/>
        <end position="519"/>
    </location>
</feature>
<dbReference type="Pfam" id="PF00072">
    <property type="entry name" value="Response_reg"/>
    <property type="match status" value="1"/>
</dbReference>
<keyword evidence="4" id="KW-0597">Phosphoprotein</keyword>
<feature type="domain" description="Response regulatory" evidence="6">
    <location>
        <begin position="10"/>
        <end position="127"/>
    </location>
</feature>
<evidence type="ECO:0000313" key="8">
    <source>
        <dbReference type="Proteomes" id="UP000272464"/>
    </source>
</evidence>
<keyword evidence="3" id="KW-0804">Transcription</keyword>
<dbReference type="SMART" id="SM00342">
    <property type="entry name" value="HTH_ARAC"/>
    <property type="match status" value="1"/>
</dbReference>
<dbReference type="PANTHER" id="PTHR43280">
    <property type="entry name" value="ARAC-FAMILY TRANSCRIPTIONAL REGULATOR"/>
    <property type="match status" value="1"/>
</dbReference>
<sequence>MGIIMDNYCKVLIVDDEMLVRQGIKHLFEWESEGFVIAGEASNGREAMEKIAELKPHIIITDIVMPIMDGEELARKVKADYPEIEIIVLSSFGEFEYVRSTFQSGAVDYILKPKLEADKLLDILKNTARRIPSLQHMESAAKQEFSLQFILDKLIAGYPAEYDPAKVSAILPFPHFALMSINPGHENGLSAHDLKEWCMNELARIQRNSGEKFISCFLSSEGKQVRLLLNVGDEYIDELAHTARLVVTTGAVNNLNIVIALSYVFQDLQLLSEVYTSGIMKLLDNQYFLPGVNPLIWSELSQKAEVASFDNKTFNELLNMQEFHQAFEQVRSYAQSLTGTRGVDVEEFKSFLGHSVFNIILTLQRYQYNAAPLDQRKYEYFRRIHESRDIGEAIQIMDSFLDEADQCVLERMRTHVNPAMNKLLQYIKDHLDEPLSLTEVAKQFHFNPSYLSNYFTMHNDEGFSEYLTRVRIERASELLREGEATISEISSRVGYSDHSYFTKVFRKLKGVSPSQYRREAQEGH</sequence>
<dbReference type="InterPro" id="IPR020449">
    <property type="entry name" value="Tscrpt_reg_AraC-type_HTH"/>
</dbReference>
<evidence type="ECO:0000256" key="2">
    <source>
        <dbReference type="ARBA" id="ARBA00023125"/>
    </source>
</evidence>
<dbReference type="PROSITE" id="PS50110">
    <property type="entry name" value="RESPONSE_REGULATORY"/>
    <property type="match status" value="1"/>
</dbReference>
<dbReference type="InterPro" id="IPR018060">
    <property type="entry name" value="HTH_AraC"/>
</dbReference>
<dbReference type="GO" id="GO:0043565">
    <property type="term" value="F:sequence-specific DNA binding"/>
    <property type="evidence" value="ECO:0007669"/>
    <property type="project" value="InterPro"/>
</dbReference>
<dbReference type="Pfam" id="PF12833">
    <property type="entry name" value="HTH_18"/>
    <property type="match status" value="1"/>
</dbReference>
<comment type="caution">
    <text evidence="7">The sequence shown here is derived from an EMBL/GenBank/DDBJ whole genome shotgun (WGS) entry which is preliminary data.</text>
</comment>
<dbReference type="InterPro" id="IPR018062">
    <property type="entry name" value="HTH_AraC-typ_CS"/>
</dbReference>
<dbReference type="InterPro" id="IPR009057">
    <property type="entry name" value="Homeodomain-like_sf"/>
</dbReference>
<evidence type="ECO:0000259" key="6">
    <source>
        <dbReference type="PROSITE" id="PS50110"/>
    </source>
</evidence>
<organism evidence="7 8">
    <name type="scientific">Paenibacillus zeisoli</name>
    <dbReference type="NCBI Taxonomy" id="2496267"/>
    <lineage>
        <taxon>Bacteria</taxon>
        <taxon>Bacillati</taxon>
        <taxon>Bacillota</taxon>
        <taxon>Bacilli</taxon>
        <taxon>Bacillales</taxon>
        <taxon>Paenibacillaceae</taxon>
        <taxon>Paenibacillus</taxon>
    </lineage>
</organism>
<dbReference type="PRINTS" id="PR00032">
    <property type="entry name" value="HTHARAC"/>
</dbReference>
<dbReference type="Proteomes" id="UP000272464">
    <property type="component" value="Unassembled WGS sequence"/>
</dbReference>
<keyword evidence="8" id="KW-1185">Reference proteome</keyword>
<dbReference type="EMBL" id="RZNX01000009">
    <property type="protein sequence ID" value="RUT28685.1"/>
    <property type="molecule type" value="Genomic_DNA"/>
</dbReference>
<accession>A0A433X3N9</accession>
<protein>
    <submittedName>
        <fullName evidence="7">Response regulator transcription factor</fullName>
    </submittedName>
</protein>
<dbReference type="Gene3D" id="1.10.10.60">
    <property type="entry name" value="Homeodomain-like"/>
    <property type="match status" value="2"/>
</dbReference>
<evidence type="ECO:0000256" key="4">
    <source>
        <dbReference type="PROSITE-ProRule" id="PRU00169"/>
    </source>
</evidence>
<dbReference type="SUPFAM" id="SSF46689">
    <property type="entry name" value="Homeodomain-like"/>
    <property type="match status" value="2"/>
</dbReference>
<evidence type="ECO:0000256" key="3">
    <source>
        <dbReference type="ARBA" id="ARBA00023163"/>
    </source>
</evidence>
<dbReference type="GO" id="GO:0000160">
    <property type="term" value="P:phosphorelay signal transduction system"/>
    <property type="evidence" value="ECO:0007669"/>
    <property type="project" value="InterPro"/>
</dbReference>
<dbReference type="SMART" id="SM00448">
    <property type="entry name" value="REC"/>
    <property type="match status" value="1"/>
</dbReference>
<evidence type="ECO:0000313" key="7">
    <source>
        <dbReference type="EMBL" id="RUT28685.1"/>
    </source>
</evidence>
<keyword evidence="2" id="KW-0238">DNA-binding</keyword>
<evidence type="ECO:0000256" key="1">
    <source>
        <dbReference type="ARBA" id="ARBA00023015"/>
    </source>
</evidence>
<feature type="modified residue" description="4-aspartylphosphate" evidence="4">
    <location>
        <position position="62"/>
    </location>
</feature>
<dbReference type="PANTHER" id="PTHR43280:SF28">
    <property type="entry name" value="HTH-TYPE TRANSCRIPTIONAL ACTIVATOR RHAS"/>
    <property type="match status" value="1"/>
</dbReference>
<proteinExistence type="predicted"/>
<dbReference type="CDD" id="cd17536">
    <property type="entry name" value="REC_YesN-like"/>
    <property type="match status" value="1"/>
</dbReference>
<dbReference type="InterPro" id="IPR001789">
    <property type="entry name" value="Sig_transdc_resp-reg_receiver"/>
</dbReference>
<evidence type="ECO:0000259" key="5">
    <source>
        <dbReference type="PROSITE" id="PS01124"/>
    </source>
</evidence>
<dbReference type="Gene3D" id="3.40.50.2300">
    <property type="match status" value="1"/>
</dbReference>
<dbReference type="PROSITE" id="PS00041">
    <property type="entry name" value="HTH_ARAC_FAMILY_1"/>
    <property type="match status" value="1"/>
</dbReference>
<dbReference type="SUPFAM" id="SSF52172">
    <property type="entry name" value="CheY-like"/>
    <property type="match status" value="1"/>
</dbReference>
<reference evidence="7 8" key="1">
    <citation type="submission" date="2018-12" db="EMBL/GenBank/DDBJ databases">
        <authorList>
            <person name="Sun L."/>
            <person name="Chen Z."/>
        </authorList>
    </citation>
    <scope>NUCLEOTIDE SEQUENCE [LARGE SCALE GENOMIC DNA]</scope>
    <source>
        <strain evidence="7 8">3-5-3</strain>
    </source>
</reference>
<keyword evidence="1" id="KW-0805">Transcription regulation</keyword>
<dbReference type="InterPro" id="IPR011006">
    <property type="entry name" value="CheY-like_superfamily"/>
</dbReference>
<dbReference type="PROSITE" id="PS01124">
    <property type="entry name" value="HTH_ARAC_FAMILY_2"/>
    <property type="match status" value="1"/>
</dbReference>
<dbReference type="GO" id="GO:0003700">
    <property type="term" value="F:DNA-binding transcription factor activity"/>
    <property type="evidence" value="ECO:0007669"/>
    <property type="project" value="InterPro"/>
</dbReference>
<gene>
    <name evidence="7" type="ORF">EJP77_16945</name>
</gene>
<dbReference type="OrthoDB" id="342399at2"/>